<evidence type="ECO:0000256" key="1">
    <source>
        <dbReference type="SAM" id="MobiDB-lite"/>
    </source>
</evidence>
<evidence type="ECO:0000313" key="2">
    <source>
        <dbReference type="EMBL" id="GHG09382.1"/>
    </source>
</evidence>
<protein>
    <submittedName>
        <fullName evidence="2">Uncharacterized protein</fullName>
    </submittedName>
</protein>
<dbReference type="EMBL" id="BNAL01000035">
    <property type="protein sequence ID" value="GHG09382.1"/>
    <property type="molecule type" value="Genomic_DNA"/>
</dbReference>
<dbReference type="Proteomes" id="UP000632154">
    <property type="component" value="Unassembled WGS sequence"/>
</dbReference>
<name>A0ABQ3KD57_9DEIO</name>
<evidence type="ECO:0000313" key="3">
    <source>
        <dbReference type="Proteomes" id="UP000632154"/>
    </source>
</evidence>
<comment type="caution">
    <text evidence="2">The sequence shown here is derived from an EMBL/GenBank/DDBJ whole genome shotgun (WGS) entry which is preliminary data.</text>
</comment>
<sequence>MVIMPPDKDRVTVFLLSNIAPDDRENWQQVLDEYEPLTWRNYSLTTQAVMLAESHKYKKPKTIPVKARERITWRLSRNARMTYEKNVKRLIHGRYPRQKTPQNEAKLPAPGTTRSPTGVRKQLEGLGQHLTHYPGLSGIRTDIWLLYMYAARMWEKQYPKEAALVWPKPPYSRLLPVKMAPLETLWIDRSTPEEE</sequence>
<keyword evidence="3" id="KW-1185">Reference proteome</keyword>
<accession>A0ABQ3KD57</accession>
<feature type="region of interest" description="Disordered" evidence="1">
    <location>
        <begin position="98"/>
        <end position="119"/>
    </location>
</feature>
<proteinExistence type="predicted"/>
<organism evidence="2 3">
    <name type="scientific">Deinococcus piscis</name>
    <dbReference type="NCBI Taxonomy" id="394230"/>
    <lineage>
        <taxon>Bacteria</taxon>
        <taxon>Thermotogati</taxon>
        <taxon>Deinococcota</taxon>
        <taxon>Deinococci</taxon>
        <taxon>Deinococcales</taxon>
        <taxon>Deinococcaceae</taxon>
        <taxon>Deinococcus</taxon>
    </lineage>
</organism>
<reference evidence="3" key="1">
    <citation type="journal article" date="2019" name="Int. J. Syst. Evol. Microbiol.">
        <title>The Global Catalogue of Microorganisms (GCM) 10K type strain sequencing project: providing services to taxonomists for standard genome sequencing and annotation.</title>
        <authorList>
            <consortium name="The Broad Institute Genomics Platform"/>
            <consortium name="The Broad Institute Genome Sequencing Center for Infectious Disease"/>
            <person name="Wu L."/>
            <person name="Ma J."/>
        </authorList>
    </citation>
    <scope>NUCLEOTIDE SEQUENCE [LARGE SCALE GENOMIC DNA]</scope>
    <source>
        <strain evidence="3">CGMCC 1.18439</strain>
    </source>
</reference>
<gene>
    <name evidence="2" type="ORF">GCM10017783_22400</name>
</gene>